<evidence type="ECO:0000313" key="8">
    <source>
        <dbReference type="EMBL" id="CAD2217349.1"/>
    </source>
</evidence>
<dbReference type="AlphaFoldDB" id="A0A7G2CCU9"/>
<dbReference type="VEuPathDB" id="TriTrypDB:ADEAN_000482700"/>
<dbReference type="Gene3D" id="3.30.900.10">
    <property type="entry name" value="HORMA domain"/>
    <property type="match status" value="1"/>
</dbReference>
<evidence type="ECO:0000256" key="3">
    <source>
        <dbReference type="ARBA" id="ARBA00022618"/>
    </source>
</evidence>
<keyword evidence="4" id="KW-0498">Mitosis</keyword>
<dbReference type="GO" id="GO:0000776">
    <property type="term" value="C:kinetochore"/>
    <property type="evidence" value="ECO:0007669"/>
    <property type="project" value="TreeGrafter"/>
</dbReference>
<name>A0A7G2CCU9_9TRYP</name>
<dbReference type="PANTHER" id="PTHR11842">
    <property type="entry name" value="MITOTIC SPINDLE ASSEMBLY CHECKPOINT PROTEIN MAD2"/>
    <property type="match status" value="1"/>
</dbReference>
<dbReference type="EMBL" id="LR877152">
    <property type="protein sequence ID" value="CAD2217349.1"/>
    <property type="molecule type" value="Genomic_DNA"/>
</dbReference>
<dbReference type="PROSITE" id="PS50815">
    <property type="entry name" value="HORMA"/>
    <property type="match status" value="1"/>
</dbReference>
<keyword evidence="3" id="KW-0132">Cell division</keyword>
<keyword evidence="6" id="KW-0131">Cell cycle</keyword>
<dbReference type="GO" id="GO:0005654">
    <property type="term" value="C:nucleoplasm"/>
    <property type="evidence" value="ECO:0007669"/>
    <property type="project" value="TreeGrafter"/>
</dbReference>
<evidence type="ECO:0000256" key="5">
    <source>
        <dbReference type="ARBA" id="ARBA00023242"/>
    </source>
</evidence>
<accession>A0A7G2CCU9</accession>
<evidence type="ECO:0000259" key="7">
    <source>
        <dbReference type="PROSITE" id="PS50815"/>
    </source>
</evidence>
<dbReference type="GO" id="GO:0007094">
    <property type="term" value="P:mitotic spindle assembly checkpoint signaling"/>
    <property type="evidence" value="ECO:0007669"/>
    <property type="project" value="TreeGrafter"/>
</dbReference>
<comment type="subcellular location">
    <subcellularLocation>
        <location evidence="1">Nucleus</location>
    </subcellularLocation>
</comment>
<dbReference type="Pfam" id="PF02301">
    <property type="entry name" value="HORMA"/>
    <property type="match status" value="1"/>
</dbReference>
<evidence type="ECO:0000256" key="6">
    <source>
        <dbReference type="ARBA" id="ARBA00023306"/>
    </source>
</evidence>
<evidence type="ECO:0000256" key="1">
    <source>
        <dbReference type="ARBA" id="ARBA00004123"/>
    </source>
</evidence>
<dbReference type="InterPro" id="IPR045091">
    <property type="entry name" value="Mad2-like"/>
</dbReference>
<protein>
    <submittedName>
        <fullName evidence="8">HORMA domain containing protein, putative</fullName>
    </submittedName>
</protein>
<keyword evidence="5" id="KW-0539">Nucleus</keyword>
<evidence type="ECO:0000256" key="4">
    <source>
        <dbReference type="ARBA" id="ARBA00022776"/>
    </source>
</evidence>
<reference evidence="8 9" key="1">
    <citation type="submission" date="2020-08" db="EMBL/GenBank/DDBJ databases">
        <authorList>
            <person name="Newling K."/>
            <person name="Davey J."/>
            <person name="Forrester S."/>
        </authorList>
    </citation>
    <scope>NUCLEOTIDE SEQUENCE [LARGE SCALE GENOMIC DNA]</scope>
    <source>
        <strain evidence="9">Crithidia deanei Carvalho (ATCC PRA-265)</strain>
    </source>
</reference>
<dbReference type="PANTHER" id="PTHR11842:SF11">
    <property type="entry name" value="MITOTIC SPINDLE ASSEMBLY CHECKPOINT PROTEIN MAD2A"/>
    <property type="match status" value="1"/>
</dbReference>
<organism evidence="8 9">
    <name type="scientific">Angomonas deanei</name>
    <dbReference type="NCBI Taxonomy" id="59799"/>
    <lineage>
        <taxon>Eukaryota</taxon>
        <taxon>Discoba</taxon>
        <taxon>Euglenozoa</taxon>
        <taxon>Kinetoplastea</taxon>
        <taxon>Metakinetoplastina</taxon>
        <taxon>Trypanosomatida</taxon>
        <taxon>Trypanosomatidae</taxon>
        <taxon>Strigomonadinae</taxon>
        <taxon>Angomonas</taxon>
    </lineage>
</organism>
<evidence type="ECO:0000256" key="2">
    <source>
        <dbReference type="ARBA" id="ARBA00010348"/>
    </source>
</evidence>
<dbReference type="SUPFAM" id="SSF56019">
    <property type="entry name" value="The spindle assembly checkpoint protein mad2"/>
    <property type="match status" value="1"/>
</dbReference>
<dbReference type="GO" id="GO:0005737">
    <property type="term" value="C:cytoplasm"/>
    <property type="evidence" value="ECO:0007669"/>
    <property type="project" value="TreeGrafter"/>
</dbReference>
<feature type="domain" description="HORMA" evidence="7">
    <location>
        <begin position="11"/>
        <end position="215"/>
    </location>
</feature>
<comment type="similarity">
    <text evidence="2">Belongs to the MAD2 family.</text>
</comment>
<sequence>MSQVAQAITLTGSTALVTEYFGFAMNSILYQRGVYPAEQFTLVHKYGVPLYITNNEKLSEYMGHLLQQVIEWISGGECSRLVLLLLEAETEVVVERWEFVLEQTSQPNVPMSSAYNTKAAQVMYNTRCPPGGKKSEEEVRRDIQGVMRQITSCVSFLPTLNGKPLVFDVLVYTTATTTAPADGSWELSDPKLIEQGSVFHLKSFHTSHHGVNTAVSFKE</sequence>
<evidence type="ECO:0000313" key="9">
    <source>
        <dbReference type="Proteomes" id="UP000515908"/>
    </source>
</evidence>
<keyword evidence="9" id="KW-1185">Reference proteome</keyword>
<proteinExistence type="inferred from homology"/>
<dbReference type="InterPro" id="IPR036570">
    <property type="entry name" value="HORMA_dom_sf"/>
</dbReference>
<dbReference type="InterPro" id="IPR003511">
    <property type="entry name" value="HORMA_dom"/>
</dbReference>
<gene>
    <name evidence="8" type="ORF">ADEAN_000482700</name>
</gene>
<dbReference type="Proteomes" id="UP000515908">
    <property type="component" value="Chromosome 08"/>
</dbReference>
<dbReference type="GO" id="GO:0051301">
    <property type="term" value="P:cell division"/>
    <property type="evidence" value="ECO:0007669"/>
    <property type="project" value="UniProtKB-KW"/>
</dbReference>